<accession>A0A4R0PFA1</accession>
<dbReference type="SUPFAM" id="SSF52833">
    <property type="entry name" value="Thioredoxin-like"/>
    <property type="match status" value="1"/>
</dbReference>
<dbReference type="InterPro" id="IPR000866">
    <property type="entry name" value="AhpC/TSA"/>
</dbReference>
<protein>
    <submittedName>
        <fullName evidence="2">AhpC/TSA family protein</fullName>
    </submittedName>
</protein>
<dbReference type="InterPro" id="IPR013766">
    <property type="entry name" value="Thioredoxin_domain"/>
</dbReference>
<dbReference type="CDD" id="cd02970">
    <property type="entry name" value="PRX_like2"/>
    <property type="match status" value="1"/>
</dbReference>
<dbReference type="Gene3D" id="3.40.30.10">
    <property type="entry name" value="Glutaredoxin"/>
    <property type="match status" value="1"/>
</dbReference>
<dbReference type="Pfam" id="PF00578">
    <property type="entry name" value="AhpC-TSA"/>
    <property type="match status" value="1"/>
</dbReference>
<gene>
    <name evidence="2" type="ORF">E0D97_08730</name>
</gene>
<dbReference type="OrthoDB" id="9809746at2"/>
<feature type="domain" description="Thioredoxin" evidence="1">
    <location>
        <begin position="44"/>
        <end position="217"/>
    </location>
</feature>
<evidence type="ECO:0000313" key="3">
    <source>
        <dbReference type="Proteomes" id="UP000291301"/>
    </source>
</evidence>
<dbReference type="AlphaFoldDB" id="A0A4R0PFA1"/>
<evidence type="ECO:0000259" key="1">
    <source>
        <dbReference type="PROSITE" id="PS51352"/>
    </source>
</evidence>
<dbReference type="PROSITE" id="PS51352">
    <property type="entry name" value="THIOREDOXIN_2"/>
    <property type="match status" value="1"/>
</dbReference>
<dbReference type="Proteomes" id="UP000291301">
    <property type="component" value="Unassembled WGS sequence"/>
</dbReference>
<keyword evidence="3" id="KW-1185">Reference proteome</keyword>
<proteinExistence type="predicted"/>
<dbReference type="EMBL" id="SJST01000003">
    <property type="protein sequence ID" value="TCD14164.1"/>
    <property type="molecule type" value="Genomic_DNA"/>
</dbReference>
<evidence type="ECO:0000313" key="2">
    <source>
        <dbReference type="EMBL" id="TCD14164.1"/>
    </source>
</evidence>
<dbReference type="InterPro" id="IPR036249">
    <property type="entry name" value="Thioredoxin-like_sf"/>
</dbReference>
<reference evidence="2 3" key="1">
    <citation type="journal article" date="2015" name="Antonie Van Leeuwenhoek">
        <title>Oricola cellulosilytica gen. nov., sp. nov., a cellulose-degrading bacterium of the family Phyllobacteriaceae isolated from surface seashore water, and emended descriptions of Mesorhizobium loti and Phyllobacterium myrsinacearum.</title>
        <authorList>
            <person name="Hameed A."/>
            <person name="Shahina M."/>
            <person name="Lai W.A."/>
            <person name="Lin S.Y."/>
            <person name="Young L.S."/>
            <person name="Liu Y.C."/>
            <person name="Hsu Y.H."/>
            <person name="Young C.C."/>
        </authorList>
    </citation>
    <scope>NUCLEOTIDE SEQUENCE [LARGE SCALE GENOMIC DNA]</scope>
    <source>
        <strain evidence="2 3">KCTC 52183</strain>
    </source>
</reference>
<sequence length="222" mass="24879">MSLNKRLKFLGDTMWRNACCEDQQVRDLALQNQSQYATEEGRIVNHPESVPDIELISADGNRQSVHSLIEGKPAVVLFFRGSWCPYSTTSMRALEGIRVDLSRHGVAMIGVTPQRHITLAAATSRNALGYPLLTDPEQAFAEAMGVRVKIIDEMINMYQCQGFDLTKLNESGDWSLPLEATFLVDSSGQVVEANAYPYPTRRMEPEEIRGRMLALADQRQFA</sequence>
<organism evidence="2 3">
    <name type="scientific">Oricola cellulosilytica</name>
    <dbReference type="NCBI Taxonomy" id="1429082"/>
    <lineage>
        <taxon>Bacteria</taxon>
        <taxon>Pseudomonadati</taxon>
        <taxon>Pseudomonadota</taxon>
        <taxon>Alphaproteobacteria</taxon>
        <taxon>Hyphomicrobiales</taxon>
        <taxon>Ahrensiaceae</taxon>
        <taxon>Oricola</taxon>
    </lineage>
</organism>
<dbReference type="GO" id="GO:0016209">
    <property type="term" value="F:antioxidant activity"/>
    <property type="evidence" value="ECO:0007669"/>
    <property type="project" value="InterPro"/>
</dbReference>
<dbReference type="RefSeq" id="WP_131567920.1">
    <property type="nucleotide sequence ID" value="NZ_JAINFK010000002.1"/>
</dbReference>
<comment type="caution">
    <text evidence="2">The sequence shown here is derived from an EMBL/GenBank/DDBJ whole genome shotgun (WGS) entry which is preliminary data.</text>
</comment>
<name>A0A4R0PFA1_9HYPH</name>
<dbReference type="GO" id="GO:0016491">
    <property type="term" value="F:oxidoreductase activity"/>
    <property type="evidence" value="ECO:0007669"/>
    <property type="project" value="InterPro"/>
</dbReference>